<evidence type="ECO:0000256" key="16">
    <source>
        <dbReference type="SAM" id="SignalP"/>
    </source>
</evidence>
<keyword evidence="2 12" id="KW-0813">Transport</keyword>
<keyword evidence="4" id="KW-0410">Iron transport</keyword>
<evidence type="ECO:0000256" key="10">
    <source>
        <dbReference type="ARBA" id="ARBA00023136"/>
    </source>
</evidence>
<keyword evidence="7" id="KW-0408">Iron</keyword>
<evidence type="ECO:0000259" key="18">
    <source>
        <dbReference type="Pfam" id="PF07715"/>
    </source>
</evidence>
<evidence type="ECO:0000256" key="12">
    <source>
        <dbReference type="PROSITE-ProRule" id="PRU01360"/>
    </source>
</evidence>
<evidence type="ECO:0000256" key="15">
    <source>
        <dbReference type="SAM" id="MobiDB-lite"/>
    </source>
</evidence>
<evidence type="ECO:0000256" key="14">
    <source>
        <dbReference type="RuleBase" id="RU003357"/>
    </source>
</evidence>
<keyword evidence="11 12" id="KW-0998">Cell outer membrane</keyword>
<comment type="caution">
    <text evidence="19">The sequence shown here is derived from an EMBL/GenBank/DDBJ whole genome shotgun (WGS) entry which is preliminary data.</text>
</comment>
<evidence type="ECO:0000256" key="7">
    <source>
        <dbReference type="ARBA" id="ARBA00023004"/>
    </source>
</evidence>
<dbReference type="InterPro" id="IPR000531">
    <property type="entry name" value="Beta-barrel_TonB"/>
</dbReference>
<feature type="chain" id="PRO_5046909777" evidence="16">
    <location>
        <begin position="23"/>
        <end position="879"/>
    </location>
</feature>
<keyword evidence="5 12" id="KW-0812">Transmembrane</keyword>
<evidence type="ECO:0000256" key="4">
    <source>
        <dbReference type="ARBA" id="ARBA00022496"/>
    </source>
</evidence>
<gene>
    <name evidence="19" type="ORF">ACFONA_12920</name>
</gene>
<dbReference type="SUPFAM" id="SSF56935">
    <property type="entry name" value="Porins"/>
    <property type="match status" value="1"/>
</dbReference>
<keyword evidence="6 16" id="KW-0732">Signal</keyword>
<dbReference type="InterPro" id="IPR039426">
    <property type="entry name" value="TonB-dep_rcpt-like"/>
</dbReference>
<evidence type="ECO:0000313" key="19">
    <source>
        <dbReference type="EMBL" id="MFC3581067.1"/>
    </source>
</evidence>
<dbReference type="RefSeq" id="WP_261295885.1">
    <property type="nucleotide sequence ID" value="NZ_JANQBK010000022.1"/>
</dbReference>
<evidence type="ECO:0000313" key="20">
    <source>
        <dbReference type="Proteomes" id="UP001595713"/>
    </source>
</evidence>
<dbReference type="EMBL" id="JBHRXP010000007">
    <property type="protein sequence ID" value="MFC3581067.1"/>
    <property type="molecule type" value="Genomic_DNA"/>
</dbReference>
<protein>
    <submittedName>
        <fullName evidence="19">TonB-dependent receptor</fullName>
    </submittedName>
</protein>
<proteinExistence type="inferred from homology"/>
<evidence type="ECO:0000256" key="11">
    <source>
        <dbReference type="ARBA" id="ARBA00023237"/>
    </source>
</evidence>
<evidence type="ECO:0000256" key="5">
    <source>
        <dbReference type="ARBA" id="ARBA00022692"/>
    </source>
</evidence>
<comment type="similarity">
    <text evidence="12 14">Belongs to the TonB-dependent receptor family.</text>
</comment>
<dbReference type="InterPro" id="IPR010917">
    <property type="entry name" value="TonB_rcpt_CS"/>
</dbReference>
<evidence type="ECO:0000256" key="9">
    <source>
        <dbReference type="ARBA" id="ARBA00023077"/>
    </source>
</evidence>
<dbReference type="PANTHER" id="PTHR32552">
    <property type="entry name" value="FERRICHROME IRON RECEPTOR-RELATED"/>
    <property type="match status" value="1"/>
</dbReference>
<name>A0ABV7SZL5_9SPHN</name>
<accession>A0ABV7SZL5</accession>
<feature type="short sequence motif" description="TonB C-terminal box" evidence="13">
    <location>
        <begin position="862"/>
        <end position="879"/>
    </location>
</feature>
<feature type="signal peptide" evidence="16">
    <location>
        <begin position="1"/>
        <end position="22"/>
    </location>
</feature>
<organism evidence="19 20">
    <name type="scientific">Sphingomonas hylomeconis</name>
    <dbReference type="NCBI Taxonomy" id="1395958"/>
    <lineage>
        <taxon>Bacteria</taxon>
        <taxon>Pseudomonadati</taxon>
        <taxon>Pseudomonadota</taxon>
        <taxon>Alphaproteobacteria</taxon>
        <taxon>Sphingomonadales</taxon>
        <taxon>Sphingomonadaceae</taxon>
        <taxon>Sphingomonas</taxon>
    </lineage>
</organism>
<dbReference type="Gene3D" id="2.40.170.20">
    <property type="entry name" value="TonB-dependent receptor, beta-barrel domain"/>
    <property type="match status" value="2"/>
</dbReference>
<evidence type="ECO:0000256" key="2">
    <source>
        <dbReference type="ARBA" id="ARBA00022448"/>
    </source>
</evidence>
<dbReference type="Pfam" id="PF00593">
    <property type="entry name" value="TonB_dep_Rec_b-barrel"/>
    <property type="match status" value="1"/>
</dbReference>
<dbReference type="Proteomes" id="UP001595713">
    <property type="component" value="Unassembled WGS sequence"/>
</dbReference>
<keyword evidence="3 12" id="KW-1134">Transmembrane beta strand</keyword>
<evidence type="ECO:0000256" key="8">
    <source>
        <dbReference type="ARBA" id="ARBA00023065"/>
    </source>
</evidence>
<feature type="domain" description="TonB-dependent receptor-like beta-barrel" evidence="17">
    <location>
        <begin position="286"/>
        <end position="842"/>
    </location>
</feature>
<evidence type="ECO:0000256" key="3">
    <source>
        <dbReference type="ARBA" id="ARBA00022452"/>
    </source>
</evidence>
<evidence type="ECO:0000256" key="6">
    <source>
        <dbReference type="ARBA" id="ARBA00022729"/>
    </source>
</evidence>
<evidence type="ECO:0000259" key="17">
    <source>
        <dbReference type="Pfam" id="PF00593"/>
    </source>
</evidence>
<feature type="domain" description="TonB-dependent receptor plug" evidence="18">
    <location>
        <begin position="63"/>
        <end position="171"/>
    </location>
</feature>
<dbReference type="PANTHER" id="PTHR32552:SF81">
    <property type="entry name" value="TONB-DEPENDENT OUTER MEMBRANE RECEPTOR"/>
    <property type="match status" value="1"/>
</dbReference>
<dbReference type="InterPro" id="IPR036942">
    <property type="entry name" value="Beta-barrel_TonB_sf"/>
</dbReference>
<evidence type="ECO:0000256" key="13">
    <source>
        <dbReference type="PROSITE-ProRule" id="PRU10144"/>
    </source>
</evidence>
<keyword evidence="19" id="KW-0675">Receptor</keyword>
<feature type="region of interest" description="Disordered" evidence="15">
    <location>
        <begin position="25"/>
        <end position="50"/>
    </location>
</feature>
<evidence type="ECO:0000256" key="1">
    <source>
        <dbReference type="ARBA" id="ARBA00004571"/>
    </source>
</evidence>
<dbReference type="PROSITE" id="PS01156">
    <property type="entry name" value="TONB_DEPENDENT_REC_2"/>
    <property type="match status" value="1"/>
</dbReference>
<reference evidence="20" key="1">
    <citation type="journal article" date="2019" name="Int. J. Syst. Evol. Microbiol.">
        <title>The Global Catalogue of Microorganisms (GCM) 10K type strain sequencing project: providing services to taxonomists for standard genome sequencing and annotation.</title>
        <authorList>
            <consortium name="The Broad Institute Genomics Platform"/>
            <consortium name="The Broad Institute Genome Sequencing Center for Infectious Disease"/>
            <person name="Wu L."/>
            <person name="Ma J."/>
        </authorList>
    </citation>
    <scope>NUCLEOTIDE SEQUENCE [LARGE SCALE GENOMIC DNA]</scope>
    <source>
        <strain evidence="20">KCTC 42739</strain>
    </source>
</reference>
<comment type="subcellular location">
    <subcellularLocation>
        <location evidence="1 12">Cell outer membrane</location>
        <topology evidence="1 12">Multi-pass membrane protein</topology>
    </subcellularLocation>
</comment>
<keyword evidence="20" id="KW-1185">Reference proteome</keyword>
<dbReference type="Pfam" id="PF07715">
    <property type="entry name" value="Plug"/>
    <property type="match status" value="1"/>
</dbReference>
<sequence length="879" mass="94339">MKHRDVFAVSALALIAAMPAYGQESSRPLAAAPQDDSTSRADQAGDNQDQDIIVTATKRELTLLDTPVAVSVTSAQTIEQAQIRDLNDLQSVVPSLRVAQLQSSANTNFIIRGFGNGANNAGIEPSVGVFVDGVYRSRSAAQITDLPNLKRVEVLRGPQSTLFGKNASAGIISVVTAEPSFEFGGAAEATYGNYNAVVLKADVTGPISETLAFSLAGNYNRRDGYVKDLALNDDTNNRNRYGFRGQLLFQPSSTIKFRLIGDYDKIDENCCAVGNIIDGPTGNAVRALGGQIDSANPFSNRVYTNRASTNNIKNYGISLQADFDLTDQLTLTSISSYRGVKLRTNQDSDFTSADIIGANANRTDIDTYTQELRLASNFDGPFNFLLGGFLFHEKINVEDDLVQGTQFRQYVNLLSNNAIPTVEAILGVPVGTFFPAGTGLFDKFRYRDNSYSIFGQADYEITDGLTFTAGLNYTRDKKKVASDVTSTDAFSALDFTAIGRQVLTQQAIATTVGQALGLPGQANAAQIQGFAAAQPAIFGQIQAGAAAFGAANQSNAAVNPLLALRALQFTPPFLNFPNAVESGKTDDDNLSYTLRLAYKANSNLSVYATHATGFKASSFNLSRDSRPFASDFIPGSPVTNPATSPIRAAGLALPNLTTGSRYAGPEKSSVYEVGIKGQYSNFAFNIAVFKQYIKGFQSNVFTGTGFSLLNAEKESVFGVEFDGSVTPVRPLSLNLAVTYLDPKYDSFDNGGAIGPALTVVPTNLTGTRPGDIPEWSVSTGATYTQEINPDLKLLLRGDYQFESKTRIANGALDISRKVSQINLAATLEFANGLQISAWGRNVNNQRYLITFFPAVAQTGSISGYPSQPRTYGLTGRFKF</sequence>
<dbReference type="PROSITE" id="PS52016">
    <property type="entry name" value="TONB_DEPENDENT_REC_3"/>
    <property type="match status" value="1"/>
</dbReference>
<dbReference type="InterPro" id="IPR012910">
    <property type="entry name" value="Plug_dom"/>
</dbReference>
<keyword evidence="8" id="KW-0406">Ion transport</keyword>
<keyword evidence="10 12" id="KW-0472">Membrane</keyword>
<keyword evidence="9 14" id="KW-0798">TonB box</keyword>